<feature type="compositionally biased region" description="Pro residues" evidence="1">
    <location>
        <begin position="360"/>
        <end position="370"/>
    </location>
</feature>
<organism evidence="2 3">
    <name type="scientific">Rhodocollybia butyracea</name>
    <dbReference type="NCBI Taxonomy" id="206335"/>
    <lineage>
        <taxon>Eukaryota</taxon>
        <taxon>Fungi</taxon>
        <taxon>Dikarya</taxon>
        <taxon>Basidiomycota</taxon>
        <taxon>Agaricomycotina</taxon>
        <taxon>Agaricomycetes</taxon>
        <taxon>Agaricomycetidae</taxon>
        <taxon>Agaricales</taxon>
        <taxon>Marasmiineae</taxon>
        <taxon>Omphalotaceae</taxon>
        <taxon>Rhodocollybia</taxon>
    </lineage>
</organism>
<name>A0A9P5PM12_9AGAR</name>
<feature type="compositionally biased region" description="Pro residues" evidence="1">
    <location>
        <begin position="327"/>
        <end position="336"/>
    </location>
</feature>
<evidence type="ECO:0000313" key="2">
    <source>
        <dbReference type="EMBL" id="KAF9064992.1"/>
    </source>
</evidence>
<feature type="compositionally biased region" description="Basic and acidic residues" evidence="1">
    <location>
        <begin position="847"/>
        <end position="858"/>
    </location>
</feature>
<feature type="compositionally biased region" description="Basic and acidic residues" evidence="1">
    <location>
        <begin position="470"/>
        <end position="495"/>
    </location>
</feature>
<accession>A0A9P5PM12</accession>
<feature type="compositionally biased region" description="Basic and acidic residues" evidence="1">
    <location>
        <begin position="705"/>
        <end position="725"/>
    </location>
</feature>
<feature type="compositionally biased region" description="Basic and acidic residues" evidence="1">
    <location>
        <begin position="812"/>
        <end position="822"/>
    </location>
</feature>
<feature type="compositionally biased region" description="Pro residues" evidence="1">
    <location>
        <begin position="459"/>
        <end position="469"/>
    </location>
</feature>
<dbReference type="AlphaFoldDB" id="A0A9P5PM12"/>
<feature type="compositionally biased region" description="Basic and acidic residues" evidence="1">
    <location>
        <begin position="745"/>
        <end position="760"/>
    </location>
</feature>
<feature type="compositionally biased region" description="Low complexity" evidence="1">
    <location>
        <begin position="554"/>
        <end position="592"/>
    </location>
</feature>
<feature type="compositionally biased region" description="Basic and acidic residues" evidence="1">
    <location>
        <begin position="941"/>
        <end position="954"/>
    </location>
</feature>
<feature type="compositionally biased region" description="Pro residues" evidence="1">
    <location>
        <begin position="923"/>
        <end position="938"/>
    </location>
</feature>
<feature type="compositionally biased region" description="Polar residues" evidence="1">
    <location>
        <begin position="204"/>
        <end position="218"/>
    </location>
</feature>
<feature type="compositionally biased region" description="Low complexity" evidence="1">
    <location>
        <begin position="603"/>
        <end position="616"/>
    </location>
</feature>
<feature type="compositionally biased region" description="Basic and acidic residues" evidence="1">
    <location>
        <begin position="287"/>
        <end position="324"/>
    </location>
</feature>
<feature type="region of interest" description="Disordered" evidence="1">
    <location>
        <begin position="444"/>
        <end position="1048"/>
    </location>
</feature>
<feature type="region of interest" description="Disordered" evidence="1">
    <location>
        <begin position="165"/>
        <end position="418"/>
    </location>
</feature>
<reference evidence="2" key="1">
    <citation type="submission" date="2020-11" db="EMBL/GenBank/DDBJ databases">
        <authorList>
            <consortium name="DOE Joint Genome Institute"/>
            <person name="Ahrendt S."/>
            <person name="Riley R."/>
            <person name="Andreopoulos W."/>
            <person name="Labutti K."/>
            <person name="Pangilinan J."/>
            <person name="Ruiz-Duenas F.J."/>
            <person name="Barrasa J.M."/>
            <person name="Sanchez-Garcia M."/>
            <person name="Camarero S."/>
            <person name="Miyauchi S."/>
            <person name="Serrano A."/>
            <person name="Linde D."/>
            <person name="Babiker R."/>
            <person name="Drula E."/>
            <person name="Ayuso-Fernandez I."/>
            <person name="Pacheco R."/>
            <person name="Padilla G."/>
            <person name="Ferreira P."/>
            <person name="Barriuso J."/>
            <person name="Kellner H."/>
            <person name="Castanera R."/>
            <person name="Alfaro M."/>
            <person name="Ramirez L."/>
            <person name="Pisabarro A.G."/>
            <person name="Kuo A."/>
            <person name="Tritt A."/>
            <person name="Lipzen A."/>
            <person name="He G."/>
            <person name="Yan M."/>
            <person name="Ng V."/>
            <person name="Cullen D."/>
            <person name="Martin F."/>
            <person name="Rosso M.-N."/>
            <person name="Henrissat B."/>
            <person name="Hibbett D."/>
            <person name="Martinez A.T."/>
            <person name="Grigoriev I.V."/>
        </authorList>
    </citation>
    <scope>NUCLEOTIDE SEQUENCE</scope>
    <source>
        <strain evidence="2">AH 40177</strain>
    </source>
</reference>
<evidence type="ECO:0000313" key="3">
    <source>
        <dbReference type="Proteomes" id="UP000772434"/>
    </source>
</evidence>
<feature type="compositionally biased region" description="Basic and acidic residues" evidence="1">
    <location>
        <begin position="337"/>
        <end position="357"/>
    </location>
</feature>
<feature type="compositionally biased region" description="Basic and acidic residues" evidence="1">
    <location>
        <begin position="998"/>
        <end position="1039"/>
    </location>
</feature>
<feature type="compositionally biased region" description="Basic and acidic residues" evidence="1">
    <location>
        <begin position="262"/>
        <end position="272"/>
    </location>
</feature>
<comment type="caution">
    <text evidence="2">The sequence shown here is derived from an EMBL/GenBank/DDBJ whole genome shotgun (WGS) entry which is preliminary data.</text>
</comment>
<feature type="compositionally biased region" description="Low complexity" evidence="1">
    <location>
        <begin position="179"/>
        <end position="194"/>
    </location>
</feature>
<keyword evidence="3" id="KW-1185">Reference proteome</keyword>
<feature type="compositionally biased region" description="Basic and acidic residues" evidence="1">
    <location>
        <begin position="888"/>
        <end position="906"/>
    </location>
</feature>
<dbReference type="OrthoDB" id="3184410at2759"/>
<feature type="compositionally biased region" description="Pro residues" evidence="1">
    <location>
        <begin position="769"/>
        <end position="784"/>
    </location>
</feature>
<protein>
    <submittedName>
        <fullName evidence="2">Uncharacterized protein</fullName>
    </submittedName>
</protein>
<evidence type="ECO:0000256" key="1">
    <source>
        <dbReference type="SAM" id="MobiDB-lite"/>
    </source>
</evidence>
<feature type="compositionally biased region" description="Basic and acidic residues" evidence="1">
    <location>
        <begin position="640"/>
        <end position="655"/>
    </location>
</feature>
<feature type="compositionally biased region" description="Polar residues" evidence="1">
    <location>
        <begin position="403"/>
        <end position="418"/>
    </location>
</feature>
<proteinExistence type="predicted"/>
<sequence length="1048" mass="115077">MNTRQNNKSGRLTRKRYIHRDRTVTTLTGNDDDQDPFSFTTGLNDEQQQLAYTAPTPLVAVASNVNQLAMLPSNFSFGFNSFAGPLNANNNPNNIQNDTSQQPYLPPGKNDLEILENLKERIKQGQHEFFRATPTPGALASIYLGPSTLPEQQVADARVQELENNGTVGAGEESSVKRASSSTPAASDSSSKNSVQESKENGRKNTTTTPDNMSNSSLPAKPAPASNGLNKDERPLGRETYPPPEPSTSSDINGNNGASKYYDSRDTRDSVRRGSSGAEYASIRYGPIRDDRRIPPDTRRPEAPYEASHLPRREDYPPVDEYRRAAPPAPAPLPPPSDRDRYAHPPIDDRYSDRYERLPPAVPTPTPPTQPAASVYSAGFRPDDRERQRYDEHRRDGSHGHTAVSNRPLQVHSSRYNENRLQIGESPVAAAAAAERERQAALATAGLVTPANVVSRSRLPPPAPRPIPPVDDRDRERERDRDLRPAPPAKLEERISGIGGPSTRIPTLQERLSHPPLDAPSGPLLTRALSLEERLHPPPSGSVTANGTVPTSPPSKASANPSNAPSGPEISSAPPTSASASTASTTGSISVSDDPRGRPTPGGPSVAASAPSNSIPAPGPRGYSRPPSVVQDASTTSRPAYDDRERGRRDSHAIDVDPPAPYPAYNSGPAPPSRPRYSSPSPSDRDRDRHRTYPSPPLQPPAVYDGRDRNREIRESELRERDHHRATSGGAPPSSVSGRDYVYNDTRDRDQRRDWPENDYYRSSSSTSRPPPSVYPPSAAPLPPGDRDPRDPRSGVPLATSMASSRSAAWEARGDRDHERRTSASSAITATPPRGVPGISNPPSSVVDDRDRSYRPDPRYAPPPSSAPISGTPPTYNRVRPRSPSPHRINDRDRDRPLAKRARDDLYPPPASSYPQPAYTNSAPPPRRPGDYPPPPPQAVRDPRDTYYDHRDSRPPLPPPHTQHAGHAEYGRPPPPAGYDRARSPPRTSAPTNYAYRGDPREMREVRDIRDPRDLRDPRDIRESRDMRELRDPRDDRRYSMPPPPLPR</sequence>
<feature type="compositionally biased region" description="Basic and acidic residues" evidence="1">
    <location>
        <begin position="381"/>
        <end position="399"/>
    </location>
</feature>
<gene>
    <name evidence="2" type="ORF">BDP27DRAFT_1366801</name>
</gene>
<dbReference type="Proteomes" id="UP000772434">
    <property type="component" value="Unassembled WGS sequence"/>
</dbReference>
<dbReference type="EMBL" id="JADNRY010000111">
    <property type="protein sequence ID" value="KAF9064992.1"/>
    <property type="molecule type" value="Genomic_DNA"/>
</dbReference>